<evidence type="ECO:0000313" key="1">
    <source>
        <dbReference type="EMBL" id="EKT87381.1"/>
    </source>
</evidence>
<gene>
    <name evidence="1" type="ORF">LSS_07204</name>
</gene>
<accession>K8Y2Y2</accession>
<protein>
    <submittedName>
        <fullName evidence="1">Uncharacterized protein</fullName>
    </submittedName>
</protein>
<sequence>MYIRSISDFDGDSVFELKIILFKRIDRDVAGFIVYFHGIHRCFTSVGRRLESVTVSAAVRGTKGAQKPLGFKPGKACRVGGSQSQNTVLGKS</sequence>
<reference evidence="1 2" key="1">
    <citation type="journal article" date="2012" name="Gene">
        <title>Sequence of Leptospira santarosai serovar Shermani genome and prediction of virulence-associated genes.</title>
        <authorList>
            <person name="Chou L.F."/>
            <person name="Chen Y.T."/>
            <person name="Lu C.W."/>
            <person name="Ko Y.C."/>
            <person name="Tang C.Y."/>
            <person name="Pan M.J."/>
            <person name="Tian Y.C."/>
            <person name="Chiu C.H."/>
            <person name="Hung C.C."/>
            <person name="Yang C.W."/>
        </authorList>
    </citation>
    <scope>NUCLEOTIDE SEQUENCE [LARGE SCALE GENOMIC DNA]</scope>
    <source>
        <strain evidence="1">LT 821</strain>
    </source>
</reference>
<dbReference type="KEGG" id="lst:LSS_07204"/>
<proteinExistence type="predicted"/>
<dbReference type="Proteomes" id="UP000035800">
    <property type="component" value="Chromosome II"/>
</dbReference>
<evidence type="ECO:0000313" key="2">
    <source>
        <dbReference type="Proteomes" id="UP000035800"/>
    </source>
</evidence>
<reference evidence="1 2" key="2">
    <citation type="journal article" date="2014" name="Emerg. Microbes Infect.">
        <title>Potential impact on kidney infection: a whole-genome analysis of Leptospira santarosai serovar Shermani.</title>
        <authorList>
            <person name="Chou L.F."/>
            <person name="Chen T.W."/>
            <person name="Ko Y.C."/>
            <person name="Pan M.J."/>
            <person name="Tian Y.C."/>
            <person name="Chiu C.H."/>
            <person name="Tang P."/>
            <person name="Hung C.C."/>
            <person name="Yang C.W."/>
        </authorList>
    </citation>
    <scope>NUCLEOTIDE SEQUENCE</scope>
    <source>
        <strain evidence="1 2">LT 821</strain>
    </source>
</reference>
<organism evidence="1 2">
    <name type="scientific">Leptospira santarosai serovar Shermani str. LT 821</name>
    <dbReference type="NCBI Taxonomy" id="758847"/>
    <lineage>
        <taxon>Bacteria</taxon>
        <taxon>Pseudomonadati</taxon>
        <taxon>Spirochaetota</taxon>
        <taxon>Spirochaetia</taxon>
        <taxon>Leptospirales</taxon>
        <taxon>Leptospiraceae</taxon>
        <taxon>Leptospira</taxon>
    </lineage>
</organism>
<dbReference type="STRING" id="758847.LSS_07204"/>
<dbReference type="PATRIC" id="fig|758847.3.peg.1513"/>
<dbReference type="EMBL" id="CP006695">
    <property type="protein sequence ID" value="EKT87381.1"/>
    <property type="molecule type" value="Genomic_DNA"/>
</dbReference>
<dbReference type="AlphaFoldDB" id="K8Y2Y2"/>
<name>K8Y2Y2_9LEPT</name>